<name>A0A840ZPB9_9HYPH</name>
<dbReference type="GO" id="GO:0046872">
    <property type="term" value="F:metal ion binding"/>
    <property type="evidence" value="ECO:0007669"/>
    <property type="project" value="UniProtKB-KW"/>
</dbReference>
<keyword evidence="5" id="KW-0349">Heme</keyword>
<dbReference type="PANTHER" id="PTHR43141">
    <property type="entry name" value="CYTOCHROME BD2 SUBUNIT II"/>
    <property type="match status" value="1"/>
</dbReference>
<accession>A0A840ZPB9</accession>
<protein>
    <submittedName>
        <fullName evidence="13">Cytochrome d ubiquinol oxidase subunit II</fullName>
        <ecNumber evidence="13">1.10.3.-</ecNumber>
    </submittedName>
</protein>
<comment type="caution">
    <text evidence="13">The sequence shown here is derived from an EMBL/GenBank/DDBJ whole genome shotgun (WGS) entry which is preliminary data.</text>
</comment>
<dbReference type="PANTHER" id="PTHR43141:SF5">
    <property type="entry name" value="CYTOCHROME BD-I UBIQUINOL OXIDASE SUBUNIT 2"/>
    <property type="match status" value="1"/>
</dbReference>
<dbReference type="GO" id="GO:0005886">
    <property type="term" value="C:plasma membrane"/>
    <property type="evidence" value="ECO:0007669"/>
    <property type="project" value="UniProtKB-SubCell"/>
</dbReference>
<evidence type="ECO:0000256" key="6">
    <source>
        <dbReference type="ARBA" id="ARBA00022692"/>
    </source>
</evidence>
<evidence type="ECO:0000256" key="4">
    <source>
        <dbReference type="ARBA" id="ARBA00022475"/>
    </source>
</evidence>
<comment type="similarity">
    <text evidence="2">Belongs to the cytochrome ubiquinol oxidase subunit 2 family.</text>
</comment>
<reference evidence="13 14" key="1">
    <citation type="submission" date="2020-08" db="EMBL/GenBank/DDBJ databases">
        <title>Genomic Encyclopedia of Type Strains, Phase IV (KMG-IV): sequencing the most valuable type-strain genomes for metagenomic binning, comparative biology and taxonomic classification.</title>
        <authorList>
            <person name="Goeker M."/>
        </authorList>
    </citation>
    <scope>NUCLEOTIDE SEQUENCE [LARGE SCALE GENOMIC DNA]</scope>
    <source>
        <strain evidence="13 14">DSM 2163</strain>
    </source>
</reference>
<keyword evidence="9 12" id="KW-1133">Transmembrane helix</keyword>
<dbReference type="PIRSF" id="PIRSF000267">
    <property type="entry name" value="Cyt_oxidse_sub2"/>
    <property type="match status" value="1"/>
</dbReference>
<proteinExistence type="inferred from homology"/>
<comment type="subcellular location">
    <subcellularLocation>
        <location evidence="1">Cell membrane</location>
        <topology evidence="1">Multi-pass membrane protein</topology>
    </subcellularLocation>
</comment>
<keyword evidence="11 12" id="KW-0472">Membrane</keyword>
<organism evidence="13 14">
    <name type="scientific">Methylorubrum rhodinum</name>
    <dbReference type="NCBI Taxonomy" id="29428"/>
    <lineage>
        <taxon>Bacteria</taxon>
        <taxon>Pseudomonadati</taxon>
        <taxon>Pseudomonadota</taxon>
        <taxon>Alphaproteobacteria</taxon>
        <taxon>Hyphomicrobiales</taxon>
        <taxon>Methylobacteriaceae</taxon>
        <taxon>Methylorubrum</taxon>
    </lineage>
</organism>
<dbReference type="GO" id="GO:0019646">
    <property type="term" value="P:aerobic electron transport chain"/>
    <property type="evidence" value="ECO:0007669"/>
    <property type="project" value="TreeGrafter"/>
</dbReference>
<feature type="transmembrane region" description="Helical" evidence="12">
    <location>
        <begin position="49"/>
        <end position="73"/>
    </location>
</feature>
<dbReference type="AlphaFoldDB" id="A0A840ZPB9"/>
<feature type="transmembrane region" description="Helical" evidence="12">
    <location>
        <begin position="203"/>
        <end position="227"/>
    </location>
</feature>
<feature type="transmembrane region" description="Helical" evidence="12">
    <location>
        <begin position="336"/>
        <end position="358"/>
    </location>
</feature>
<keyword evidence="10" id="KW-0408">Iron</keyword>
<gene>
    <name evidence="13" type="ORF">HNR00_003742</name>
</gene>
<evidence type="ECO:0000256" key="8">
    <source>
        <dbReference type="ARBA" id="ARBA00022982"/>
    </source>
</evidence>
<dbReference type="EMBL" id="JACHOP010000019">
    <property type="protein sequence ID" value="MBB5759014.1"/>
    <property type="molecule type" value="Genomic_DNA"/>
</dbReference>
<dbReference type="GO" id="GO:0009055">
    <property type="term" value="F:electron transfer activity"/>
    <property type="evidence" value="ECO:0007669"/>
    <property type="project" value="TreeGrafter"/>
</dbReference>
<evidence type="ECO:0000256" key="11">
    <source>
        <dbReference type="ARBA" id="ARBA00023136"/>
    </source>
</evidence>
<keyword evidence="7" id="KW-0479">Metal-binding</keyword>
<feature type="transmembrane region" description="Helical" evidence="12">
    <location>
        <begin position="79"/>
        <end position="101"/>
    </location>
</feature>
<feature type="transmembrane region" description="Helical" evidence="12">
    <location>
        <begin position="265"/>
        <end position="284"/>
    </location>
</feature>
<dbReference type="RefSeq" id="WP_183571819.1">
    <property type="nucleotide sequence ID" value="NZ_JACHOP010000019.1"/>
</dbReference>
<feature type="transmembrane region" description="Helical" evidence="12">
    <location>
        <begin position="122"/>
        <end position="148"/>
    </location>
</feature>
<dbReference type="EC" id="1.10.3.-" evidence="13"/>
<keyword evidence="3" id="KW-0813">Transport</keyword>
<evidence type="ECO:0000256" key="1">
    <source>
        <dbReference type="ARBA" id="ARBA00004651"/>
    </source>
</evidence>
<dbReference type="GO" id="GO:0070069">
    <property type="term" value="C:cytochrome complex"/>
    <property type="evidence" value="ECO:0007669"/>
    <property type="project" value="TreeGrafter"/>
</dbReference>
<evidence type="ECO:0000256" key="9">
    <source>
        <dbReference type="ARBA" id="ARBA00022989"/>
    </source>
</evidence>
<evidence type="ECO:0000313" key="14">
    <source>
        <dbReference type="Proteomes" id="UP000583454"/>
    </source>
</evidence>
<evidence type="ECO:0000313" key="13">
    <source>
        <dbReference type="EMBL" id="MBB5759014.1"/>
    </source>
</evidence>
<evidence type="ECO:0000256" key="7">
    <source>
        <dbReference type="ARBA" id="ARBA00022723"/>
    </source>
</evidence>
<evidence type="ECO:0000256" key="2">
    <source>
        <dbReference type="ARBA" id="ARBA00007543"/>
    </source>
</evidence>
<feature type="transmembrane region" description="Helical" evidence="12">
    <location>
        <begin position="291"/>
        <end position="316"/>
    </location>
</feature>
<keyword evidence="13" id="KW-0560">Oxidoreductase</keyword>
<feature type="transmembrane region" description="Helical" evidence="12">
    <location>
        <begin position="12"/>
        <end position="37"/>
    </location>
</feature>
<evidence type="ECO:0000256" key="3">
    <source>
        <dbReference type="ARBA" id="ARBA00022448"/>
    </source>
</evidence>
<feature type="transmembrane region" description="Helical" evidence="12">
    <location>
        <begin position="168"/>
        <end position="191"/>
    </location>
</feature>
<evidence type="ECO:0000256" key="5">
    <source>
        <dbReference type="ARBA" id="ARBA00022617"/>
    </source>
</evidence>
<evidence type="ECO:0000256" key="10">
    <source>
        <dbReference type="ARBA" id="ARBA00023004"/>
    </source>
</evidence>
<keyword evidence="4" id="KW-1003">Cell membrane</keyword>
<keyword evidence="6 12" id="KW-0812">Transmembrane</keyword>
<sequence length="380" mass="39930">MSLDYETLRLIWWALLGVLLIGFAVMDGFDLGVGLLLPVVARTDAERRVAINTVGPVWEGNQVWLILGAGAIFAAWPPLYAVAFSGFYLAMFLVLCALILRPVGFKFRSKVADRRWRTAWDGALFVGGLVPALIFGVAVGNAFLGAPFRFDADLRLTYEGGLLDLLNPFALLCGLVSVAMLAMHGASYLALKADGPVAARAAGLIGKAALATLVLFSLAGLALAFGVDGHAVVQGPGGNAPSNPLMKRVVTESGGWLRNYGEQPWIAAAPLLAYLGAALAGPLAERDRPGLAFVASGTAVAGIVATAGLSLFPFLLPSSLDPNAGLTVFDASSSRTTLLIMLGATVLFLPLVLAYTAWVYRVLRGRVTAAWVEAQGKAVY</sequence>
<dbReference type="Pfam" id="PF02322">
    <property type="entry name" value="Cyt_bd_oxida_II"/>
    <property type="match status" value="1"/>
</dbReference>
<keyword evidence="14" id="KW-1185">Reference proteome</keyword>
<dbReference type="InterPro" id="IPR003317">
    <property type="entry name" value="Cyt-d_oxidase_su2"/>
</dbReference>
<evidence type="ECO:0000256" key="12">
    <source>
        <dbReference type="SAM" id="Phobius"/>
    </source>
</evidence>
<keyword evidence="8" id="KW-0249">Electron transport</keyword>
<dbReference type="GO" id="GO:0016682">
    <property type="term" value="F:oxidoreductase activity, acting on diphenols and related substances as donors, oxygen as acceptor"/>
    <property type="evidence" value="ECO:0007669"/>
    <property type="project" value="TreeGrafter"/>
</dbReference>
<dbReference type="Proteomes" id="UP000583454">
    <property type="component" value="Unassembled WGS sequence"/>
</dbReference>
<dbReference type="NCBIfam" id="TIGR00203">
    <property type="entry name" value="cydB"/>
    <property type="match status" value="1"/>
</dbReference>